<reference evidence="2 3" key="1">
    <citation type="submission" date="2020-09" db="EMBL/GenBank/DDBJ databases">
        <title>Methylomonas albis sp. nov. and Methylomonas fluvii sp. nov.: Two cold-adapted methanotrophs from the River Elbe and an amended description of Methylovulum psychrotolerans strain Eb1.</title>
        <authorList>
            <person name="Bussmann I.K."/>
            <person name="Klings K.-W."/>
            <person name="Warnstedt J."/>
            <person name="Hoppert M."/>
            <person name="Saborowski A."/>
            <person name="Horn F."/>
            <person name="Liebner S."/>
        </authorList>
    </citation>
    <scope>NUCLEOTIDE SEQUENCE [LARGE SCALE GENOMIC DNA]</scope>
    <source>
        <strain evidence="2 3">EbA</strain>
    </source>
</reference>
<dbReference type="InterPro" id="IPR004274">
    <property type="entry name" value="FCP1_dom"/>
</dbReference>
<dbReference type="Gene3D" id="3.40.50.1000">
    <property type="entry name" value="HAD superfamily/HAD-like"/>
    <property type="match status" value="1"/>
</dbReference>
<feature type="domain" description="FCP1 homology" evidence="1">
    <location>
        <begin position="8"/>
        <end position="143"/>
    </location>
</feature>
<comment type="caution">
    <text evidence="2">The sequence shown here is derived from an EMBL/GenBank/DDBJ whole genome shotgun (WGS) entry which is preliminary data.</text>
</comment>
<evidence type="ECO:0000259" key="1">
    <source>
        <dbReference type="Pfam" id="PF03031"/>
    </source>
</evidence>
<protein>
    <recommendedName>
        <fullName evidence="1">FCP1 homology domain-containing protein</fullName>
    </recommendedName>
</protein>
<keyword evidence="3" id="KW-1185">Reference proteome</keyword>
<proteinExistence type="predicted"/>
<gene>
    <name evidence="2" type="ORF">IE877_10305</name>
</gene>
<evidence type="ECO:0000313" key="3">
    <source>
        <dbReference type="Proteomes" id="UP000652176"/>
    </source>
</evidence>
<name>A0ABR9CZH6_9GAMM</name>
<dbReference type="Proteomes" id="UP000652176">
    <property type="component" value="Unassembled WGS sequence"/>
</dbReference>
<dbReference type="SUPFAM" id="SSF56784">
    <property type="entry name" value="HAD-like"/>
    <property type="match status" value="1"/>
</dbReference>
<sequence>MPIVRPTILALDLEGTLISTAYSQIPRPGLRHFLIQCKDCFPRIVIFTAVEEARFRPIAKRLVEDGYAPPWFADIEYIQWQGPVKDPGFIPDAQDGDVLLIDDFEPFIHARQTSRWIKIDSFDPPYSETDAELERVLKLLEHYLSLRN</sequence>
<organism evidence="2 3">
    <name type="scientific">Methylomonas albis</name>
    <dbReference type="NCBI Taxonomy" id="1854563"/>
    <lineage>
        <taxon>Bacteria</taxon>
        <taxon>Pseudomonadati</taxon>
        <taxon>Pseudomonadota</taxon>
        <taxon>Gammaproteobacteria</taxon>
        <taxon>Methylococcales</taxon>
        <taxon>Methylococcaceae</taxon>
        <taxon>Methylomonas</taxon>
    </lineage>
</organism>
<dbReference type="InterPro" id="IPR036412">
    <property type="entry name" value="HAD-like_sf"/>
</dbReference>
<dbReference type="RefSeq" id="WP_192374646.1">
    <property type="nucleotide sequence ID" value="NZ_CAJHIV010000001.1"/>
</dbReference>
<accession>A0ABR9CZH6</accession>
<dbReference type="InterPro" id="IPR023214">
    <property type="entry name" value="HAD_sf"/>
</dbReference>
<evidence type="ECO:0000313" key="2">
    <source>
        <dbReference type="EMBL" id="MBD9356277.1"/>
    </source>
</evidence>
<dbReference type="EMBL" id="JACXSS010000001">
    <property type="protein sequence ID" value="MBD9356277.1"/>
    <property type="molecule type" value="Genomic_DNA"/>
</dbReference>
<dbReference type="Pfam" id="PF03031">
    <property type="entry name" value="NIF"/>
    <property type="match status" value="1"/>
</dbReference>